<dbReference type="SUPFAM" id="SSF109993">
    <property type="entry name" value="VPS9 domain"/>
    <property type="match status" value="1"/>
</dbReference>
<gene>
    <name evidence="2" type="ORF">MERR_LOCUS2067</name>
</gene>
<proteinExistence type="predicted"/>
<reference evidence="2" key="1">
    <citation type="submission" date="2020-01" db="EMBL/GenBank/DDBJ databases">
        <authorList>
            <person name="Mishra B."/>
        </authorList>
    </citation>
    <scope>NUCLEOTIDE SEQUENCE [LARGE SCALE GENOMIC DNA]</scope>
</reference>
<protein>
    <recommendedName>
        <fullName evidence="1">VPS9 domain-containing protein</fullName>
    </recommendedName>
</protein>
<accession>A0A6D2HFP9</accession>
<dbReference type="InterPro" id="IPR037191">
    <property type="entry name" value="VPS9_dom_sf"/>
</dbReference>
<evidence type="ECO:0000313" key="3">
    <source>
        <dbReference type="Proteomes" id="UP000467841"/>
    </source>
</evidence>
<organism evidence="2 3">
    <name type="scientific">Microthlaspi erraticum</name>
    <dbReference type="NCBI Taxonomy" id="1685480"/>
    <lineage>
        <taxon>Eukaryota</taxon>
        <taxon>Viridiplantae</taxon>
        <taxon>Streptophyta</taxon>
        <taxon>Embryophyta</taxon>
        <taxon>Tracheophyta</taxon>
        <taxon>Spermatophyta</taxon>
        <taxon>Magnoliopsida</taxon>
        <taxon>eudicotyledons</taxon>
        <taxon>Gunneridae</taxon>
        <taxon>Pentapetalae</taxon>
        <taxon>rosids</taxon>
        <taxon>malvids</taxon>
        <taxon>Brassicales</taxon>
        <taxon>Brassicaceae</taxon>
        <taxon>Coluteocarpeae</taxon>
        <taxon>Microthlaspi</taxon>
    </lineage>
</organism>
<dbReference type="OrthoDB" id="300289at2759"/>
<comment type="caution">
    <text evidence="2">The sequence shown here is derived from an EMBL/GenBank/DDBJ whole genome shotgun (WGS) entry which is preliminary data.</text>
</comment>
<name>A0A6D2HFP9_9BRAS</name>
<dbReference type="EMBL" id="CACVBM020000122">
    <property type="protein sequence ID" value="CAA7014832.1"/>
    <property type="molecule type" value="Genomic_DNA"/>
</dbReference>
<evidence type="ECO:0000259" key="1">
    <source>
        <dbReference type="PROSITE" id="PS51205"/>
    </source>
</evidence>
<sequence>MMARRFRIFLSPWKWSSEIITFGSDENIDCAVEDHIRAQADEFLPILVYVIIKANRLHFHSNLTFTLLCRRKTKFVWSRVSDYQSGEASQ</sequence>
<dbReference type="PROSITE" id="PS51205">
    <property type="entry name" value="VPS9"/>
    <property type="match status" value="1"/>
</dbReference>
<dbReference type="Proteomes" id="UP000467841">
    <property type="component" value="Unassembled WGS sequence"/>
</dbReference>
<evidence type="ECO:0000313" key="2">
    <source>
        <dbReference type="EMBL" id="CAA7014832.1"/>
    </source>
</evidence>
<dbReference type="Pfam" id="PF02204">
    <property type="entry name" value="VPS9"/>
    <property type="match status" value="1"/>
</dbReference>
<dbReference type="AlphaFoldDB" id="A0A6D2HFP9"/>
<dbReference type="InterPro" id="IPR003123">
    <property type="entry name" value="VPS9"/>
</dbReference>
<dbReference type="Gene3D" id="1.20.1050.80">
    <property type="entry name" value="VPS9 domain"/>
    <property type="match status" value="1"/>
</dbReference>
<feature type="domain" description="VPS9" evidence="1">
    <location>
        <begin position="1"/>
        <end position="90"/>
    </location>
</feature>
<keyword evidence="3" id="KW-1185">Reference proteome</keyword>